<accession>A0A699JID8</accession>
<organism evidence="1">
    <name type="scientific">Tanacetum cinerariifolium</name>
    <name type="common">Dalmatian daisy</name>
    <name type="synonym">Chrysanthemum cinerariifolium</name>
    <dbReference type="NCBI Taxonomy" id="118510"/>
    <lineage>
        <taxon>Eukaryota</taxon>
        <taxon>Viridiplantae</taxon>
        <taxon>Streptophyta</taxon>
        <taxon>Embryophyta</taxon>
        <taxon>Tracheophyta</taxon>
        <taxon>Spermatophyta</taxon>
        <taxon>Magnoliopsida</taxon>
        <taxon>eudicotyledons</taxon>
        <taxon>Gunneridae</taxon>
        <taxon>Pentapetalae</taxon>
        <taxon>asterids</taxon>
        <taxon>campanulids</taxon>
        <taxon>Asterales</taxon>
        <taxon>Asteraceae</taxon>
        <taxon>Asteroideae</taxon>
        <taxon>Anthemideae</taxon>
        <taxon>Anthemidinae</taxon>
        <taxon>Tanacetum</taxon>
    </lineage>
</organism>
<sequence>MSQDVLLTGMNSMSLIDEYVNVERKRSESCDMCFNLEAELLKSQNAHNDLLKRIFKKNDLNAQLQDKDTTIASKELPKVSLVNESLKKLKLHLANFDKVVKIRTTPNAQTEGELGFEHTKAVFNSEITTFLKSLKDIFNMFDRDLLDEIMEVKTVFDQIDFAVRQSSVDK</sequence>
<dbReference type="EMBL" id="BKCJ010416865">
    <property type="protein sequence ID" value="GFA39663.1"/>
    <property type="molecule type" value="Genomic_DNA"/>
</dbReference>
<protein>
    <submittedName>
        <fullName evidence="1">Uncharacterized protein</fullName>
    </submittedName>
</protein>
<gene>
    <name evidence="1" type="ORF">Tci_611635</name>
</gene>
<reference evidence="1" key="1">
    <citation type="journal article" date="2019" name="Sci. Rep.">
        <title>Draft genome of Tanacetum cinerariifolium, the natural source of mosquito coil.</title>
        <authorList>
            <person name="Yamashiro T."/>
            <person name="Shiraishi A."/>
            <person name="Satake H."/>
            <person name="Nakayama K."/>
        </authorList>
    </citation>
    <scope>NUCLEOTIDE SEQUENCE</scope>
</reference>
<evidence type="ECO:0000313" key="1">
    <source>
        <dbReference type="EMBL" id="GFA39663.1"/>
    </source>
</evidence>
<name>A0A699JID8_TANCI</name>
<dbReference type="AlphaFoldDB" id="A0A699JID8"/>
<comment type="caution">
    <text evidence="1">The sequence shown here is derived from an EMBL/GenBank/DDBJ whole genome shotgun (WGS) entry which is preliminary data.</text>
</comment>
<proteinExistence type="predicted"/>